<feature type="domain" description="Type II secretion system protein GspF" evidence="7">
    <location>
        <begin position="146"/>
        <end position="264"/>
    </location>
</feature>
<evidence type="ECO:0000256" key="5">
    <source>
        <dbReference type="ARBA" id="ARBA00023136"/>
    </source>
</evidence>
<dbReference type="Pfam" id="PF00482">
    <property type="entry name" value="T2SSF"/>
    <property type="match status" value="1"/>
</dbReference>
<dbReference type="EMBL" id="VNHS01000018">
    <property type="protein sequence ID" value="TYP68645.1"/>
    <property type="molecule type" value="Genomic_DNA"/>
</dbReference>
<accession>A0A5S5BN83</accession>
<evidence type="ECO:0000313" key="9">
    <source>
        <dbReference type="Proteomes" id="UP000323257"/>
    </source>
</evidence>
<evidence type="ECO:0000256" key="4">
    <source>
        <dbReference type="ARBA" id="ARBA00022989"/>
    </source>
</evidence>
<evidence type="ECO:0000256" key="1">
    <source>
        <dbReference type="ARBA" id="ARBA00004651"/>
    </source>
</evidence>
<feature type="transmembrane region" description="Helical" evidence="6">
    <location>
        <begin position="287"/>
        <end position="305"/>
    </location>
</feature>
<evidence type="ECO:0000313" key="8">
    <source>
        <dbReference type="EMBL" id="TYP68645.1"/>
    </source>
</evidence>
<evidence type="ECO:0000256" key="2">
    <source>
        <dbReference type="ARBA" id="ARBA00022475"/>
    </source>
</evidence>
<dbReference type="Proteomes" id="UP000323257">
    <property type="component" value="Unassembled WGS sequence"/>
</dbReference>
<keyword evidence="9" id="KW-1185">Reference proteome</keyword>
<feature type="transmembrane region" description="Helical" evidence="6">
    <location>
        <begin position="78"/>
        <end position="98"/>
    </location>
</feature>
<comment type="subcellular location">
    <subcellularLocation>
        <location evidence="1">Cell membrane</location>
        <topology evidence="1">Multi-pass membrane protein</topology>
    </subcellularLocation>
</comment>
<sequence>MSIKLILLWTVLFLLLGLSFGIVLHALSTRSVIHNRLAHRRENKLGARFVRQLRRAERPYRHVDEMLEALSLGVTPEAVFGVTALLFAAGLVFGVTLFHGVKGTLLLTVMLAALPYTLLWTMLMHRRMQTRADFLPAVELFYQCCLMNGGRHIRAALHRTVEEKRLLGPMQLVFEQLYRNLSVRGDDEASLRIFASSLGHIWADYFIQIVRAGLAEGYPITDSLKDLIGDMRKARRANQQERNKLLEIRMANFTPVLFLALFMYINFRYNPDNAYLYYVSDPKGRDLILNAVVLMFVSFLMGLWLSRKKL</sequence>
<gene>
    <name evidence="8" type="ORF">BCM02_11842</name>
</gene>
<reference evidence="8 9" key="1">
    <citation type="submission" date="2019-07" db="EMBL/GenBank/DDBJ databases">
        <title>Genomic Encyclopedia of Type Strains, Phase III (KMG-III): the genomes of soil and plant-associated and newly described type strains.</title>
        <authorList>
            <person name="Whitman W."/>
        </authorList>
    </citation>
    <scope>NUCLEOTIDE SEQUENCE [LARGE SCALE GENOMIC DNA]</scope>
    <source>
        <strain evidence="8 9">BL24</strain>
    </source>
</reference>
<proteinExistence type="predicted"/>
<dbReference type="GO" id="GO:0005886">
    <property type="term" value="C:plasma membrane"/>
    <property type="evidence" value="ECO:0007669"/>
    <property type="project" value="UniProtKB-SubCell"/>
</dbReference>
<dbReference type="PANTHER" id="PTHR35007:SF2">
    <property type="entry name" value="PILUS ASSEMBLE PROTEIN"/>
    <property type="match status" value="1"/>
</dbReference>
<organism evidence="8 9">
    <name type="scientific">Paenibacillus methanolicus</name>
    <dbReference type="NCBI Taxonomy" id="582686"/>
    <lineage>
        <taxon>Bacteria</taxon>
        <taxon>Bacillati</taxon>
        <taxon>Bacillota</taxon>
        <taxon>Bacilli</taxon>
        <taxon>Bacillales</taxon>
        <taxon>Paenibacillaceae</taxon>
        <taxon>Paenibacillus</taxon>
    </lineage>
</organism>
<feature type="transmembrane region" description="Helical" evidence="6">
    <location>
        <begin position="6"/>
        <end position="27"/>
    </location>
</feature>
<evidence type="ECO:0000256" key="3">
    <source>
        <dbReference type="ARBA" id="ARBA00022692"/>
    </source>
</evidence>
<dbReference type="OrthoDB" id="2661539at2"/>
<dbReference type="RefSeq" id="WP_148933353.1">
    <property type="nucleotide sequence ID" value="NZ_VNHS01000018.1"/>
</dbReference>
<dbReference type="InterPro" id="IPR018076">
    <property type="entry name" value="T2SS_GspF_dom"/>
</dbReference>
<feature type="transmembrane region" description="Helical" evidence="6">
    <location>
        <begin position="250"/>
        <end position="267"/>
    </location>
</feature>
<evidence type="ECO:0000259" key="7">
    <source>
        <dbReference type="Pfam" id="PF00482"/>
    </source>
</evidence>
<keyword evidence="5 6" id="KW-0472">Membrane</keyword>
<feature type="transmembrane region" description="Helical" evidence="6">
    <location>
        <begin position="104"/>
        <end position="123"/>
    </location>
</feature>
<keyword evidence="2" id="KW-1003">Cell membrane</keyword>
<evidence type="ECO:0000256" key="6">
    <source>
        <dbReference type="SAM" id="Phobius"/>
    </source>
</evidence>
<dbReference type="AlphaFoldDB" id="A0A5S5BN83"/>
<keyword evidence="4 6" id="KW-1133">Transmembrane helix</keyword>
<name>A0A5S5BN83_9BACL</name>
<protein>
    <submittedName>
        <fullName evidence="8">Flp pilus assembly protein TadB</fullName>
    </submittedName>
</protein>
<keyword evidence="3 6" id="KW-0812">Transmembrane</keyword>
<dbReference type="PANTHER" id="PTHR35007">
    <property type="entry name" value="INTEGRAL MEMBRANE PROTEIN-RELATED"/>
    <property type="match status" value="1"/>
</dbReference>
<comment type="caution">
    <text evidence="8">The sequence shown here is derived from an EMBL/GenBank/DDBJ whole genome shotgun (WGS) entry which is preliminary data.</text>
</comment>